<evidence type="ECO:0000256" key="2">
    <source>
        <dbReference type="ARBA" id="ARBA00022475"/>
    </source>
</evidence>
<gene>
    <name evidence="7" type="ORF">GMST_38840</name>
</gene>
<evidence type="ECO:0008006" key="9">
    <source>
        <dbReference type="Google" id="ProtNLM"/>
    </source>
</evidence>
<dbReference type="GO" id="GO:0005886">
    <property type="term" value="C:plasma membrane"/>
    <property type="evidence" value="ECO:0007669"/>
    <property type="project" value="UniProtKB-SubCell"/>
</dbReference>
<dbReference type="InterPro" id="IPR005171">
    <property type="entry name" value="Cyt_c_oxidase_su4_prok"/>
</dbReference>
<evidence type="ECO:0000256" key="1">
    <source>
        <dbReference type="ARBA" id="ARBA00004651"/>
    </source>
</evidence>
<accession>A0A6V8MPL6</accession>
<name>A0A6V8MPL6_9BACT</name>
<protein>
    <recommendedName>
        <fullName evidence="9">Cytochrome-c oxidase</fullName>
    </recommendedName>
</protein>
<keyword evidence="2" id="KW-1003">Cell membrane</keyword>
<evidence type="ECO:0000313" key="7">
    <source>
        <dbReference type="EMBL" id="GFO61559.1"/>
    </source>
</evidence>
<dbReference type="NCBIfam" id="TIGR02229">
    <property type="entry name" value="caa3_sub_IV"/>
    <property type="match status" value="1"/>
</dbReference>
<keyword evidence="5 6" id="KW-0472">Membrane</keyword>
<comment type="subcellular location">
    <subcellularLocation>
        <location evidence="1">Cell membrane</location>
        <topology evidence="1">Multi-pass membrane protein</topology>
    </subcellularLocation>
</comment>
<feature type="transmembrane region" description="Helical" evidence="6">
    <location>
        <begin position="6"/>
        <end position="29"/>
    </location>
</feature>
<keyword evidence="3 6" id="KW-0812">Transmembrane</keyword>
<evidence type="ECO:0000256" key="5">
    <source>
        <dbReference type="ARBA" id="ARBA00023136"/>
    </source>
</evidence>
<dbReference type="AlphaFoldDB" id="A0A6V8MPL6"/>
<dbReference type="Proteomes" id="UP000556026">
    <property type="component" value="Unassembled WGS sequence"/>
</dbReference>
<dbReference type="EMBL" id="BLXX01000015">
    <property type="protein sequence ID" value="GFO61559.1"/>
    <property type="molecule type" value="Genomic_DNA"/>
</dbReference>
<dbReference type="Pfam" id="PF03626">
    <property type="entry name" value="COX4_pro"/>
    <property type="match status" value="1"/>
</dbReference>
<evidence type="ECO:0000313" key="8">
    <source>
        <dbReference type="Proteomes" id="UP000556026"/>
    </source>
</evidence>
<evidence type="ECO:0000256" key="4">
    <source>
        <dbReference type="ARBA" id="ARBA00022989"/>
    </source>
</evidence>
<evidence type="ECO:0000256" key="6">
    <source>
        <dbReference type="SAM" id="Phobius"/>
    </source>
</evidence>
<feature type="transmembrane region" description="Helical" evidence="6">
    <location>
        <begin position="61"/>
        <end position="86"/>
    </location>
</feature>
<keyword evidence="8" id="KW-1185">Reference proteome</keyword>
<comment type="caution">
    <text evidence="7">The sequence shown here is derived from an EMBL/GenBank/DDBJ whole genome shotgun (WGS) entry which is preliminary data.</text>
</comment>
<dbReference type="InterPro" id="IPR011743">
    <property type="entry name" value="Caa3_sub_IV"/>
</dbReference>
<proteinExistence type="predicted"/>
<evidence type="ECO:0000256" key="3">
    <source>
        <dbReference type="ARBA" id="ARBA00022692"/>
    </source>
</evidence>
<keyword evidence="4 6" id="KW-1133">Transmembrane helix</keyword>
<feature type="transmembrane region" description="Helical" evidence="6">
    <location>
        <begin position="36"/>
        <end position="55"/>
    </location>
</feature>
<organism evidence="7 8">
    <name type="scientific">Geomonas silvestris</name>
    <dbReference type="NCBI Taxonomy" id="2740184"/>
    <lineage>
        <taxon>Bacteria</taxon>
        <taxon>Pseudomonadati</taxon>
        <taxon>Thermodesulfobacteriota</taxon>
        <taxon>Desulfuromonadia</taxon>
        <taxon>Geobacterales</taxon>
        <taxon>Geobacteraceae</taxon>
        <taxon>Geomonas</taxon>
    </lineage>
</organism>
<reference evidence="8" key="1">
    <citation type="submission" date="2020-06" db="EMBL/GenBank/DDBJ databases">
        <title>Draft genomic sequence of Geomonas sp. Red330.</title>
        <authorList>
            <person name="Itoh H."/>
            <person name="Zhenxing X."/>
            <person name="Ushijima N."/>
            <person name="Masuda Y."/>
            <person name="Shiratori Y."/>
            <person name="Senoo K."/>
        </authorList>
    </citation>
    <scope>NUCLEOTIDE SEQUENCE [LARGE SCALE GENOMIC DNA]</scope>
    <source>
        <strain evidence="8">Red330</strain>
    </source>
</reference>
<dbReference type="RefSeq" id="WP_183356350.1">
    <property type="nucleotide sequence ID" value="NZ_BLXX01000015.1"/>
</dbReference>
<sequence>MAAYKIYFVVWGALLVLTAVTVAVSYLNLGLWNATVALAIASLKAGLVALYFMHLRHEIKLVLGFAIFPFLILGLILVGTLVDAIYRF</sequence>